<keyword evidence="10" id="KW-0496">Mitochondrion</keyword>
<dbReference type="FunFam" id="3.30.1360.120:FF:000028">
    <property type="entry name" value="Putative transferase caf17, mitochondrial"/>
    <property type="match status" value="1"/>
</dbReference>
<reference evidence="17" key="1">
    <citation type="journal article" date="2014" name="Genome Announc.">
        <title>Draft genome sequence of the formaldehyde-resistant fungus Byssochlamys spectabilis No. 5 (anamorph Paecilomyces variotii No. 5) (NBRC109023).</title>
        <authorList>
            <person name="Oka T."/>
            <person name="Ekino K."/>
            <person name="Fukuda K."/>
            <person name="Nomura Y."/>
        </authorList>
    </citation>
    <scope>NUCLEOTIDE SEQUENCE [LARGE SCALE GENOMIC DNA]</scope>
    <source>
        <strain evidence="17">No. 5 / NBRC 109023</strain>
    </source>
</reference>
<organism evidence="16 17">
    <name type="scientific">Byssochlamys spectabilis (strain No. 5 / NBRC 109023)</name>
    <name type="common">Paecilomyces variotii</name>
    <dbReference type="NCBI Taxonomy" id="1356009"/>
    <lineage>
        <taxon>Eukaryota</taxon>
        <taxon>Fungi</taxon>
        <taxon>Dikarya</taxon>
        <taxon>Ascomycota</taxon>
        <taxon>Pezizomycotina</taxon>
        <taxon>Eurotiomycetes</taxon>
        <taxon>Eurotiomycetidae</taxon>
        <taxon>Eurotiales</taxon>
        <taxon>Thermoascaceae</taxon>
        <taxon>Paecilomyces</taxon>
    </lineage>
</organism>
<evidence type="ECO:0000256" key="1">
    <source>
        <dbReference type="ARBA" id="ARBA00001936"/>
    </source>
</evidence>
<evidence type="ECO:0000313" key="16">
    <source>
        <dbReference type="EMBL" id="GAD95354.1"/>
    </source>
</evidence>
<dbReference type="GO" id="GO:0030145">
    <property type="term" value="F:manganese ion binding"/>
    <property type="evidence" value="ECO:0007669"/>
    <property type="project" value="InterPro"/>
</dbReference>
<dbReference type="InterPro" id="IPR007722">
    <property type="entry name" value="DCP2_BoxA"/>
</dbReference>
<dbReference type="InterPro" id="IPR027266">
    <property type="entry name" value="TrmE/GcvT-like"/>
</dbReference>
<evidence type="ECO:0000256" key="5">
    <source>
        <dbReference type="ARBA" id="ARBA00022490"/>
    </source>
</evidence>
<dbReference type="PROSITE" id="PS00893">
    <property type="entry name" value="NUDIX_BOX"/>
    <property type="match status" value="1"/>
</dbReference>
<dbReference type="SMART" id="SM01125">
    <property type="entry name" value="DCP2"/>
    <property type="match status" value="1"/>
</dbReference>
<dbReference type="Gene3D" id="3.30.1360.120">
    <property type="entry name" value="Probable tRNA modification gtpase trme, domain 1"/>
    <property type="match status" value="1"/>
</dbReference>
<evidence type="ECO:0000256" key="11">
    <source>
        <dbReference type="ARBA" id="ARBA00023211"/>
    </source>
</evidence>
<dbReference type="OrthoDB" id="18996at2759"/>
<comment type="similarity">
    <text evidence="4">Belongs to the Nudix hydrolase family. DCP2 subfamily.</text>
</comment>
<keyword evidence="7" id="KW-0378">Hydrolase</keyword>
<dbReference type="InterPro" id="IPR057460">
    <property type="entry name" value="CAF17_C"/>
</dbReference>
<dbReference type="GO" id="GO:0000932">
    <property type="term" value="C:P-body"/>
    <property type="evidence" value="ECO:0007669"/>
    <property type="project" value="TreeGrafter"/>
</dbReference>
<dbReference type="Pfam" id="PF00293">
    <property type="entry name" value="NUDIX"/>
    <property type="match status" value="1"/>
</dbReference>
<dbReference type="PANTHER" id="PTHR23114">
    <property type="entry name" value="M7GPPPN-MRNA HYDROLASE"/>
    <property type="match status" value="1"/>
</dbReference>
<dbReference type="InParanoid" id="V5FDK1"/>
<feature type="region of interest" description="Disordered" evidence="14">
    <location>
        <begin position="738"/>
        <end position="770"/>
    </location>
</feature>
<evidence type="ECO:0000256" key="14">
    <source>
        <dbReference type="SAM" id="MobiDB-lite"/>
    </source>
</evidence>
<dbReference type="SUPFAM" id="SSF140586">
    <property type="entry name" value="Dcp2 domain-like"/>
    <property type="match status" value="1"/>
</dbReference>
<dbReference type="InterPro" id="IPR000086">
    <property type="entry name" value="NUDIX_hydrolase_dom"/>
</dbReference>
<dbReference type="NCBIfam" id="TIGR03317">
    <property type="entry name" value="ygfZ_signature"/>
    <property type="match status" value="1"/>
</dbReference>
<evidence type="ECO:0000256" key="10">
    <source>
        <dbReference type="ARBA" id="ARBA00023128"/>
    </source>
</evidence>
<protein>
    <recommendedName>
        <fullName evidence="13">Iron-sulfur cluster assembly factor IBA57 homolog, mitochondrial</fullName>
    </recommendedName>
</protein>
<dbReference type="CDD" id="cd03672">
    <property type="entry name" value="NUDIX_Dcp2p_Nudt20"/>
    <property type="match status" value="1"/>
</dbReference>
<dbReference type="Proteomes" id="UP000018001">
    <property type="component" value="Unassembled WGS sequence"/>
</dbReference>
<dbReference type="GO" id="GO:0000290">
    <property type="term" value="P:deadenylation-dependent decapping of nuclear-transcribed mRNA"/>
    <property type="evidence" value="ECO:0007669"/>
    <property type="project" value="InterPro"/>
</dbReference>
<comment type="subcellular location">
    <subcellularLocation>
        <location evidence="3">Cytoplasm</location>
    </subcellularLocation>
    <subcellularLocation>
        <location evidence="2">Mitochondrion matrix</location>
    </subcellularLocation>
</comment>
<dbReference type="InterPro" id="IPR044099">
    <property type="entry name" value="Dcp2_NUDIX"/>
</dbReference>
<dbReference type="HOGENOM" id="CLU_266471_0_0_1"/>
<evidence type="ECO:0000256" key="8">
    <source>
        <dbReference type="ARBA" id="ARBA00022884"/>
    </source>
</evidence>
<evidence type="ECO:0000256" key="4">
    <source>
        <dbReference type="ARBA" id="ARBA00005279"/>
    </source>
</evidence>
<dbReference type="SUPFAM" id="SSF103025">
    <property type="entry name" value="Folate-binding domain"/>
    <property type="match status" value="1"/>
</dbReference>
<feature type="compositionally biased region" description="Low complexity" evidence="14">
    <location>
        <begin position="543"/>
        <end position="555"/>
    </location>
</feature>
<feature type="region of interest" description="Disordered" evidence="14">
    <location>
        <begin position="347"/>
        <end position="374"/>
    </location>
</feature>
<dbReference type="eggNOG" id="KOG2929">
    <property type="taxonomic scope" value="Eukaryota"/>
</dbReference>
<feature type="compositionally biased region" description="Basic and acidic residues" evidence="14">
    <location>
        <begin position="681"/>
        <end position="691"/>
    </location>
</feature>
<evidence type="ECO:0000256" key="9">
    <source>
        <dbReference type="ARBA" id="ARBA00022946"/>
    </source>
</evidence>
<feature type="domain" description="Nudix hydrolase" evidence="15">
    <location>
        <begin position="95"/>
        <end position="229"/>
    </location>
</feature>
<dbReference type="InterPro" id="IPR015797">
    <property type="entry name" value="NUDIX_hydrolase-like_dom_sf"/>
</dbReference>
<keyword evidence="6" id="KW-0479">Metal-binding</keyword>
<dbReference type="InterPro" id="IPR020084">
    <property type="entry name" value="NUDIX_hydrolase_CS"/>
</dbReference>
<evidence type="ECO:0000256" key="2">
    <source>
        <dbReference type="ARBA" id="ARBA00004305"/>
    </source>
</evidence>
<dbReference type="Pfam" id="PF25455">
    <property type="entry name" value="Beta-barrel_CAF17_C"/>
    <property type="match status" value="1"/>
</dbReference>
<feature type="region of interest" description="Disordered" evidence="14">
    <location>
        <begin position="625"/>
        <end position="716"/>
    </location>
</feature>
<proteinExistence type="inferred from homology"/>
<dbReference type="PROSITE" id="PS51462">
    <property type="entry name" value="NUDIX"/>
    <property type="match status" value="1"/>
</dbReference>
<gene>
    <name evidence="16" type="ORF">PVAR5_3996</name>
</gene>
<evidence type="ECO:0000259" key="15">
    <source>
        <dbReference type="PROSITE" id="PS51462"/>
    </source>
</evidence>
<feature type="compositionally biased region" description="Basic and acidic residues" evidence="14">
    <location>
        <begin position="1240"/>
        <end position="1263"/>
    </location>
</feature>
<feature type="region of interest" description="Disordered" evidence="14">
    <location>
        <begin position="782"/>
        <end position="831"/>
    </location>
</feature>
<accession>V5FDK1</accession>
<comment type="cofactor">
    <cofactor evidence="1">
        <name>Mn(2+)</name>
        <dbReference type="ChEBI" id="CHEBI:29035"/>
    </cofactor>
</comment>
<dbReference type="Pfam" id="PF05026">
    <property type="entry name" value="DCP2"/>
    <property type="match status" value="1"/>
</dbReference>
<keyword evidence="17" id="KW-1185">Reference proteome</keyword>
<dbReference type="InterPro" id="IPR017703">
    <property type="entry name" value="YgfZ/GCV_T_CS"/>
</dbReference>
<dbReference type="eggNOG" id="KOG2937">
    <property type="taxonomic scope" value="Eukaryota"/>
</dbReference>
<keyword evidence="8" id="KW-0694">RNA-binding</keyword>
<dbReference type="GO" id="GO:0000184">
    <property type="term" value="P:nuclear-transcribed mRNA catabolic process, nonsense-mediated decay"/>
    <property type="evidence" value="ECO:0007669"/>
    <property type="project" value="InterPro"/>
</dbReference>
<keyword evidence="5" id="KW-0963">Cytoplasm</keyword>
<feature type="compositionally biased region" description="Pro residues" evidence="14">
    <location>
        <begin position="513"/>
        <end position="524"/>
    </location>
</feature>
<dbReference type="PANTHER" id="PTHR23114:SF17">
    <property type="entry name" value="M7GPPPN-MRNA HYDROLASE"/>
    <property type="match status" value="1"/>
</dbReference>
<dbReference type="Gene3D" id="3.90.79.10">
    <property type="entry name" value="Nucleoside Triphosphate Pyrophosphohydrolase"/>
    <property type="match status" value="1"/>
</dbReference>
<sequence>MAETKMQLEDWLDDLCVRFIINLPREELESVERICFQVEEAQWFYEDFIRPLDPGLPSLSLKAFAMRIFQHCPLMSQWSHYHHITAFSEFLAYKTRVPVRGAIMLNEAMDEVVLVKGWKKGANWSFPRGKINKDEKDIDCAIREVYEETGFDLREAGLVKEEKEMKYIEITMREQHMRLYVFRGVPKDTYFEPRTRKEISKIEWYKLSDLPTLKKNKQHDEGFTVANANKFYMVAPFLHPLKKWIAQQKKHDERVRVASGQLQQTEGETSMDEAIYAANGALTPKRELLQEAGPSDLPEVTASQDVSSHLKRVLNISGNAADGRYMAEAPQPAMPDSAKSNALLALLKGGPNGVPQPGSIPVSQNHLDASVSQDTQHSAFPFSALAGTRGSVQFPSQFGPPGLPSYPPSSSLALHHGVHGGGPASGGLPSVAHLPQQRSMDRPDSFMGYRGELPQPQHIPAPHPQTTLSRSMQESVRPVPGHPDQHYAPAPYQRTGDPEFAQPSQQPNVQGPAIPPASRLPPPKLNSHSLALLNVFKDPTPKTPKTPGATLAPKPDATPDMTRRPSQHQDSLLSLLKGASPAPPPARPAELSAQPAPPAAKQILQRPAVAGTPPSKSPAIMIKKRQDGEGQAFATVSGPLNMPDFEKAGKNHSKKTNGTPRKGAKDRLSSPITILPRPSSAKKESPVRAERSSQSPRRRSPAKTPEPSKPFQPQILRRSENADLETLFPSHTVTVHEFTQPGHSAKPSGVPKETPAAPLNYDRRPSQTTAQKETLLSLFGKSPSQQAQPLARQAELPSTAAGPSMSSANISPLSASQTRADSVGSGGPDRVTSPVNKAFLLGHRLFSTNSFLQQQKQHDLPSPPPRSGYARLNHRGLISITGVDSTTFLQGLITQNMVVTNDPHQSTRRTGFYTAFLNAQGRVLNDAFIYPSANGGESSADEAGWIIEVDKNEVTSLMKHLKKHKLRSKLKLRALEDGEQTVWSTWNDQAEQRWAAYNLESESPSPFTPSSHIAGCIDTRAPGFGSRLVTPGDDDLRKYLPDESKLSGSEVHLPTYTLRRMLYGIAEGQGEIIRESALPLECNLDMMRGVDFRKGCYLGQELTIRTHHTGVVRKRILPVQLYSGGQDPNKFGELPVYDPNTDLALPPAGSNISRISARKGRSAGKFLNGIGNIGLALCRLEMMTDIALTGEGTQYTPDQEFKVTLDDAADGEEVRVRALVPSWTRDFILSGVRKNTPRPAESEGHRARGMVEELEEEEHRRGE</sequence>
<feature type="region of interest" description="Disordered" evidence="14">
    <location>
        <begin position="393"/>
        <end position="600"/>
    </location>
</feature>
<dbReference type="Gene3D" id="1.10.10.1050">
    <property type="entry name" value="Dcp2, box A domain"/>
    <property type="match status" value="1"/>
</dbReference>
<dbReference type="FunFam" id="1.10.10.1050:FF:000003">
    <property type="entry name" value="Decapping enzyme Dcp2, putative"/>
    <property type="match status" value="1"/>
</dbReference>
<evidence type="ECO:0000256" key="12">
    <source>
        <dbReference type="ARBA" id="ARBA00093447"/>
    </source>
</evidence>
<dbReference type="EMBL" id="BAUL01000122">
    <property type="protein sequence ID" value="GAD95354.1"/>
    <property type="molecule type" value="Genomic_DNA"/>
</dbReference>
<feature type="compositionally biased region" description="Polar residues" evidence="14">
    <location>
        <begin position="361"/>
        <end position="374"/>
    </location>
</feature>
<dbReference type="SUPFAM" id="SSF55811">
    <property type="entry name" value="Nudix"/>
    <property type="match status" value="1"/>
</dbReference>
<dbReference type="FunFam" id="3.90.79.10:FF:000003">
    <property type="entry name" value="M7GpppN-mRNA hydrolase isoform 2"/>
    <property type="match status" value="1"/>
</dbReference>
<evidence type="ECO:0000256" key="6">
    <source>
        <dbReference type="ARBA" id="ARBA00022723"/>
    </source>
</evidence>
<feature type="region of interest" description="Disordered" evidence="14">
    <location>
        <begin position="1234"/>
        <end position="1263"/>
    </location>
</feature>
<comment type="similarity">
    <text evidence="12">Belongs to the GcvT family. CAF17/IBA57 subfamily.</text>
</comment>
<evidence type="ECO:0000256" key="3">
    <source>
        <dbReference type="ARBA" id="ARBA00004496"/>
    </source>
</evidence>
<dbReference type="GO" id="GO:0005759">
    <property type="term" value="C:mitochondrial matrix"/>
    <property type="evidence" value="ECO:0007669"/>
    <property type="project" value="UniProtKB-SubCell"/>
</dbReference>
<evidence type="ECO:0000313" key="17">
    <source>
        <dbReference type="Proteomes" id="UP000018001"/>
    </source>
</evidence>
<evidence type="ECO:0000256" key="13">
    <source>
        <dbReference type="ARBA" id="ARBA00093637"/>
    </source>
</evidence>
<evidence type="ECO:0000256" key="7">
    <source>
        <dbReference type="ARBA" id="ARBA00022801"/>
    </source>
</evidence>
<comment type="caution">
    <text evidence="16">The sequence shown here is derived from an EMBL/GenBank/DDBJ whole genome shotgun (WGS) entry which is preliminary data.</text>
</comment>
<dbReference type="GO" id="GO:0003723">
    <property type="term" value="F:RNA binding"/>
    <property type="evidence" value="ECO:0007669"/>
    <property type="project" value="UniProtKB-KW"/>
</dbReference>
<keyword evidence="11" id="KW-0464">Manganese</keyword>
<dbReference type="InterPro" id="IPR036189">
    <property type="entry name" value="DCP2_BoxA_sf"/>
</dbReference>
<keyword evidence="9" id="KW-0809">Transit peptide</keyword>
<name>V5FDK1_BYSSN</name>
<dbReference type="AlphaFoldDB" id="V5FDK1"/>
<feature type="compositionally biased region" description="Polar residues" evidence="14">
    <location>
        <begin position="804"/>
        <end position="820"/>
    </location>
</feature>
<dbReference type="GO" id="GO:0140933">
    <property type="term" value="F:5'-(N(7)-methylguanosine 5'-triphospho)-[mRNA] hydrolase activity"/>
    <property type="evidence" value="ECO:0007669"/>
    <property type="project" value="InterPro"/>
</dbReference>